<dbReference type="SUPFAM" id="SSF55729">
    <property type="entry name" value="Acyl-CoA N-acyltransferases (Nat)"/>
    <property type="match status" value="1"/>
</dbReference>
<sequence length="194" mass="21533">MPSTFPSDGPLIGRVVRLDRLTEADIEPMHALMSDPRAFTSGAWPFETAHTDIDRTAFFVRSRLVDRASVPYAVRLLDGTFAGTTSLLEIDLANEKTHIGSTFYGRDFWGGPVNPETKLLLLEHAFDSCGFGRVKIQTDHRNARSLAAIERRARRTRGRCDATYVDRTGRGATRSCSAFWPTNGPVFGLRCRAG</sequence>
<dbReference type="PANTHER" id="PTHR43610">
    <property type="entry name" value="BLL6696 PROTEIN"/>
    <property type="match status" value="1"/>
</dbReference>
<dbReference type="InterPro" id="IPR000182">
    <property type="entry name" value="GNAT_dom"/>
</dbReference>
<dbReference type="GO" id="GO:0016746">
    <property type="term" value="F:acyltransferase activity"/>
    <property type="evidence" value="ECO:0007669"/>
    <property type="project" value="UniProtKB-KW"/>
</dbReference>
<dbReference type="Pfam" id="PF13302">
    <property type="entry name" value="Acetyltransf_3"/>
    <property type="match status" value="1"/>
</dbReference>
<dbReference type="EC" id="2.3.-.-" evidence="2"/>
<name>A0ABW2AWU0_9MICO</name>
<accession>A0ABW2AWU0</accession>
<dbReference type="Proteomes" id="UP001596356">
    <property type="component" value="Unassembled WGS sequence"/>
</dbReference>
<keyword evidence="2" id="KW-0012">Acyltransferase</keyword>
<keyword evidence="3" id="KW-1185">Reference proteome</keyword>
<evidence type="ECO:0000259" key="1">
    <source>
        <dbReference type="Pfam" id="PF13302"/>
    </source>
</evidence>
<dbReference type="PANTHER" id="PTHR43610:SF1">
    <property type="entry name" value="N-ACETYLTRANSFERASE DOMAIN-CONTAINING PROTEIN"/>
    <property type="match status" value="1"/>
</dbReference>
<comment type="caution">
    <text evidence="2">The sequence shown here is derived from an EMBL/GenBank/DDBJ whole genome shotgun (WGS) entry which is preliminary data.</text>
</comment>
<evidence type="ECO:0000313" key="2">
    <source>
        <dbReference type="EMBL" id="MFC6715501.1"/>
    </source>
</evidence>
<protein>
    <submittedName>
        <fullName evidence="2">GNAT family N-acetyltransferase</fullName>
        <ecNumber evidence="2">2.3.-.-</ecNumber>
    </submittedName>
</protein>
<dbReference type="InterPro" id="IPR016181">
    <property type="entry name" value="Acyl_CoA_acyltransferase"/>
</dbReference>
<feature type="domain" description="N-acetyltransferase" evidence="1">
    <location>
        <begin position="17"/>
        <end position="151"/>
    </location>
</feature>
<evidence type="ECO:0000313" key="3">
    <source>
        <dbReference type="Proteomes" id="UP001596356"/>
    </source>
</evidence>
<dbReference type="Gene3D" id="3.40.630.30">
    <property type="match status" value="1"/>
</dbReference>
<gene>
    <name evidence="2" type="ORF">ACFQBT_17435</name>
</gene>
<keyword evidence="2" id="KW-0808">Transferase</keyword>
<dbReference type="RefSeq" id="WP_377824655.1">
    <property type="nucleotide sequence ID" value="NZ_JBHSWJ010000002.1"/>
</dbReference>
<reference evidence="3" key="1">
    <citation type="journal article" date="2019" name="Int. J. Syst. Evol. Microbiol.">
        <title>The Global Catalogue of Microorganisms (GCM) 10K type strain sequencing project: providing services to taxonomists for standard genome sequencing and annotation.</title>
        <authorList>
            <consortium name="The Broad Institute Genomics Platform"/>
            <consortium name="The Broad Institute Genome Sequencing Center for Infectious Disease"/>
            <person name="Wu L."/>
            <person name="Ma J."/>
        </authorList>
    </citation>
    <scope>NUCLEOTIDE SEQUENCE [LARGE SCALE GENOMIC DNA]</scope>
    <source>
        <strain evidence="3">NBRC 106593</strain>
    </source>
</reference>
<organism evidence="2 3">
    <name type="scientific">Branchiibius cervicis</name>
    <dbReference type="NCBI Taxonomy" id="908252"/>
    <lineage>
        <taxon>Bacteria</taxon>
        <taxon>Bacillati</taxon>
        <taxon>Actinomycetota</taxon>
        <taxon>Actinomycetes</taxon>
        <taxon>Micrococcales</taxon>
        <taxon>Dermacoccaceae</taxon>
        <taxon>Branchiibius</taxon>
    </lineage>
</organism>
<dbReference type="EMBL" id="JBHSWJ010000002">
    <property type="protein sequence ID" value="MFC6715501.1"/>
    <property type="molecule type" value="Genomic_DNA"/>
</dbReference>
<proteinExistence type="predicted"/>